<evidence type="ECO:0000256" key="2">
    <source>
        <dbReference type="ARBA" id="ARBA00012438"/>
    </source>
</evidence>
<dbReference type="SMART" id="SM00086">
    <property type="entry name" value="PAC"/>
    <property type="match status" value="2"/>
</dbReference>
<dbReference type="SUPFAM" id="SSF47384">
    <property type="entry name" value="Homodimeric domain of signal transducing histidine kinase"/>
    <property type="match status" value="1"/>
</dbReference>
<dbReference type="InterPro" id="IPR005467">
    <property type="entry name" value="His_kinase_dom"/>
</dbReference>
<dbReference type="InterPro" id="IPR001610">
    <property type="entry name" value="PAC"/>
</dbReference>
<dbReference type="EC" id="2.7.13.3" evidence="2"/>
<dbReference type="PRINTS" id="PR00344">
    <property type="entry name" value="BCTRLSENSOR"/>
</dbReference>
<feature type="domain" description="Histidine kinase" evidence="6">
    <location>
        <begin position="642"/>
        <end position="860"/>
    </location>
</feature>
<dbReference type="Gene3D" id="3.30.450.20">
    <property type="entry name" value="PAS domain"/>
    <property type="match status" value="3"/>
</dbReference>
<feature type="domain" description="PAS" evidence="7">
    <location>
        <begin position="376"/>
        <end position="449"/>
    </location>
</feature>
<dbReference type="InterPro" id="IPR003594">
    <property type="entry name" value="HATPase_dom"/>
</dbReference>
<dbReference type="InterPro" id="IPR003661">
    <property type="entry name" value="HisK_dim/P_dom"/>
</dbReference>
<dbReference type="CDD" id="cd00130">
    <property type="entry name" value="PAS"/>
    <property type="match status" value="2"/>
</dbReference>
<dbReference type="InterPro" id="IPR013656">
    <property type="entry name" value="PAS_4"/>
</dbReference>
<keyword evidence="5 9" id="KW-0418">Kinase</keyword>
<sequence>MDVSIWQGLYIELDTAGRVRDCKGALAARLDGSVNTADVELAHLLAEPPAWTVEDFSMLEGQTLDLAFKGRAGVRLHTRGWLERLPGGWSLRLLDVSDQVERARAQERRLRLLDHGAELARRLRLARNTDRDTLLDEFLEGLVLRLAIPGAGVLVVQADRRWRLARRFVRPGAPAFPDERTLQRLPGLVETAPRSVRLDATGDLWLVPHRGRDGVEACLVCHAGVAETTDLTGEDWMRLVDGVVAPWLQHLRDETRREEDERNACLQDMLGSGWWEYCSQTGRYLLAPCLGDALGVARASEVDWPALVHPADRDEFRVRLADVTAAGGQFAQALRLSVAGNWRWFRLSARAQRQRIIGFAVDIDDIKANEAVAAAATARLESLVDSAPAIIYVQHCEEGVLRPEFFSASLEVVLGWTLAELCERSLLSLVHEDDRDIFLERTRRLLREGKASCHYRMRDRHGGYHWILDEAKMLRDDYGRPLEAVGLYLDVTEAREAAERVRQSEERYRLLVEDSPSMICRYRPDLSLSFANRPLLDYLGCPPELVGSLSLVDYLSDEQCEAFRRRIAALTPEQPLCTAEIRVQLPGHEHAWWLWAERGVFDCAGRLVEIQAVGRDDTELHRSRQQLHQSAKMATLGTMATGIAHEISQPLNVMRAALMNLLKRVENGGLTDEYLAAKLERIEGQVQRAARIVNHMRGFGRRSEVEWQRFRPRAAIEGAVALICEDMQQQGIRLELELVELPEVCGHADQLEQVLINLLVNARDALLERKAREPTLQPWVRLGAGAREGRVRVEVQDNAGGIEPELLERVFDPFFTTKPVGQGTGLGLSVSYGIIRQMGGELTARNESSGACFSVDLPAG</sequence>
<keyword evidence="4" id="KW-0808">Transferase</keyword>
<dbReference type="SUPFAM" id="SSF55785">
    <property type="entry name" value="PYP-like sensor domain (PAS domain)"/>
    <property type="match status" value="3"/>
</dbReference>
<evidence type="ECO:0000313" key="10">
    <source>
        <dbReference type="Proteomes" id="UP000236023"/>
    </source>
</evidence>
<dbReference type="Pfam" id="PF02518">
    <property type="entry name" value="HATPase_c"/>
    <property type="match status" value="1"/>
</dbReference>
<keyword evidence="3" id="KW-0597">Phosphoprotein</keyword>
<dbReference type="InterPro" id="IPR000700">
    <property type="entry name" value="PAS-assoc_C"/>
</dbReference>
<dbReference type="Pfam" id="PF08448">
    <property type="entry name" value="PAS_4"/>
    <property type="match status" value="1"/>
</dbReference>
<dbReference type="SUPFAM" id="SSF55874">
    <property type="entry name" value="ATPase domain of HSP90 chaperone/DNA topoisomerase II/histidine kinase"/>
    <property type="match status" value="1"/>
</dbReference>
<evidence type="ECO:0000313" key="9">
    <source>
        <dbReference type="EMBL" id="PNG05811.1"/>
    </source>
</evidence>
<dbReference type="SMART" id="SM00091">
    <property type="entry name" value="PAS"/>
    <property type="match status" value="2"/>
</dbReference>
<dbReference type="PROSITE" id="PS50112">
    <property type="entry name" value="PAS"/>
    <property type="match status" value="1"/>
</dbReference>
<dbReference type="InterPro" id="IPR036097">
    <property type="entry name" value="HisK_dim/P_sf"/>
</dbReference>
<dbReference type="PROSITE" id="PS50109">
    <property type="entry name" value="HIS_KIN"/>
    <property type="match status" value="1"/>
</dbReference>
<evidence type="ECO:0000259" key="8">
    <source>
        <dbReference type="PROSITE" id="PS50113"/>
    </source>
</evidence>
<gene>
    <name evidence="9" type="ORF">CXK94_19110</name>
</gene>
<comment type="catalytic activity">
    <reaction evidence="1">
        <text>ATP + protein L-histidine = ADP + protein N-phospho-L-histidine.</text>
        <dbReference type="EC" id="2.7.13.3"/>
    </reaction>
</comment>
<dbReference type="NCBIfam" id="TIGR00229">
    <property type="entry name" value="sensory_box"/>
    <property type="match status" value="2"/>
</dbReference>
<dbReference type="Pfam" id="PF08447">
    <property type="entry name" value="PAS_3"/>
    <property type="match status" value="1"/>
</dbReference>
<organism evidence="9 10">
    <name type="scientific">Stutzerimonas stutzeri</name>
    <name type="common">Pseudomonas stutzeri</name>
    <dbReference type="NCBI Taxonomy" id="316"/>
    <lineage>
        <taxon>Bacteria</taxon>
        <taxon>Pseudomonadati</taxon>
        <taxon>Pseudomonadota</taxon>
        <taxon>Gammaproteobacteria</taxon>
        <taxon>Pseudomonadales</taxon>
        <taxon>Pseudomonadaceae</taxon>
        <taxon>Stutzerimonas</taxon>
    </lineage>
</organism>
<dbReference type="SMART" id="SM00388">
    <property type="entry name" value="HisKA"/>
    <property type="match status" value="1"/>
</dbReference>
<dbReference type="AlphaFoldDB" id="A0A2N8STI8"/>
<dbReference type="EMBL" id="POUT01000014">
    <property type="protein sequence ID" value="PNG05811.1"/>
    <property type="molecule type" value="Genomic_DNA"/>
</dbReference>
<comment type="caution">
    <text evidence="9">The sequence shown here is derived from an EMBL/GenBank/DDBJ whole genome shotgun (WGS) entry which is preliminary data.</text>
</comment>
<dbReference type="SMART" id="SM00387">
    <property type="entry name" value="HATPase_c"/>
    <property type="match status" value="1"/>
</dbReference>
<dbReference type="Pfam" id="PF00512">
    <property type="entry name" value="HisKA"/>
    <property type="match status" value="1"/>
</dbReference>
<dbReference type="Gene3D" id="3.30.565.10">
    <property type="entry name" value="Histidine kinase-like ATPase, C-terminal domain"/>
    <property type="match status" value="1"/>
</dbReference>
<reference evidence="9 10" key="1">
    <citation type="submission" date="2018-01" db="EMBL/GenBank/DDBJ databases">
        <title>Denitrification phenotypes of diverse strains of Pseudomonas stutzeri.</title>
        <authorList>
            <person name="Milligan D.A."/>
            <person name="Bergaust L."/>
            <person name="Bakken L.R."/>
            <person name="Frostegard A."/>
        </authorList>
    </citation>
    <scope>NUCLEOTIDE SEQUENCE [LARGE SCALE GENOMIC DNA]</scope>
    <source>
        <strain evidence="9 10">24a75</strain>
    </source>
</reference>
<dbReference type="InterPro" id="IPR000014">
    <property type="entry name" value="PAS"/>
</dbReference>
<dbReference type="InterPro" id="IPR035965">
    <property type="entry name" value="PAS-like_dom_sf"/>
</dbReference>
<dbReference type="InterPro" id="IPR036890">
    <property type="entry name" value="HATPase_C_sf"/>
</dbReference>
<dbReference type="PANTHER" id="PTHR43304:SF1">
    <property type="entry name" value="PAC DOMAIN-CONTAINING PROTEIN"/>
    <property type="match status" value="1"/>
</dbReference>
<dbReference type="InterPro" id="IPR013655">
    <property type="entry name" value="PAS_fold_3"/>
</dbReference>
<name>A0A2N8STI8_STUST</name>
<dbReference type="PROSITE" id="PS50113">
    <property type="entry name" value="PAC"/>
    <property type="match status" value="1"/>
</dbReference>
<dbReference type="PANTHER" id="PTHR43304">
    <property type="entry name" value="PHYTOCHROME-LIKE PROTEIN CPH1"/>
    <property type="match status" value="1"/>
</dbReference>
<evidence type="ECO:0000256" key="3">
    <source>
        <dbReference type="ARBA" id="ARBA00022553"/>
    </source>
</evidence>
<dbReference type="Proteomes" id="UP000236023">
    <property type="component" value="Unassembled WGS sequence"/>
</dbReference>
<evidence type="ECO:0000256" key="5">
    <source>
        <dbReference type="ARBA" id="ARBA00022777"/>
    </source>
</evidence>
<evidence type="ECO:0000256" key="4">
    <source>
        <dbReference type="ARBA" id="ARBA00022679"/>
    </source>
</evidence>
<feature type="domain" description="PAC" evidence="8">
    <location>
        <begin position="451"/>
        <end position="503"/>
    </location>
</feature>
<dbReference type="CDD" id="cd00082">
    <property type="entry name" value="HisKA"/>
    <property type="match status" value="1"/>
</dbReference>
<protein>
    <recommendedName>
        <fullName evidence="2">histidine kinase</fullName>
        <ecNumber evidence="2">2.7.13.3</ecNumber>
    </recommendedName>
</protein>
<dbReference type="InterPro" id="IPR004358">
    <property type="entry name" value="Sig_transdc_His_kin-like_C"/>
</dbReference>
<evidence type="ECO:0000259" key="7">
    <source>
        <dbReference type="PROSITE" id="PS50112"/>
    </source>
</evidence>
<proteinExistence type="predicted"/>
<evidence type="ECO:0000259" key="6">
    <source>
        <dbReference type="PROSITE" id="PS50109"/>
    </source>
</evidence>
<accession>A0A2N8STI8</accession>
<dbReference type="Gene3D" id="1.10.287.130">
    <property type="match status" value="1"/>
</dbReference>
<dbReference type="GO" id="GO:0000155">
    <property type="term" value="F:phosphorelay sensor kinase activity"/>
    <property type="evidence" value="ECO:0007669"/>
    <property type="project" value="InterPro"/>
</dbReference>
<dbReference type="InterPro" id="IPR052162">
    <property type="entry name" value="Sensor_kinase/Photoreceptor"/>
</dbReference>
<evidence type="ECO:0000256" key="1">
    <source>
        <dbReference type="ARBA" id="ARBA00000085"/>
    </source>
</evidence>